<dbReference type="CDD" id="cd03714">
    <property type="entry name" value="RT_DIRS1"/>
    <property type="match status" value="1"/>
</dbReference>
<keyword evidence="2" id="KW-0233">DNA recombination</keyword>
<evidence type="ECO:0000259" key="4">
    <source>
        <dbReference type="PROSITE" id="PS50878"/>
    </source>
</evidence>
<dbReference type="PANTHER" id="PTHR33050:SF7">
    <property type="entry name" value="RIBONUCLEASE H"/>
    <property type="match status" value="1"/>
</dbReference>
<dbReference type="CDD" id="cd09275">
    <property type="entry name" value="RNase_HI_RT_DIRS1"/>
    <property type="match status" value="1"/>
</dbReference>
<organism evidence="6 7">
    <name type="scientific">Daphnia magna</name>
    <dbReference type="NCBI Taxonomy" id="35525"/>
    <lineage>
        <taxon>Eukaryota</taxon>
        <taxon>Metazoa</taxon>
        <taxon>Ecdysozoa</taxon>
        <taxon>Arthropoda</taxon>
        <taxon>Crustacea</taxon>
        <taxon>Branchiopoda</taxon>
        <taxon>Diplostraca</taxon>
        <taxon>Cladocera</taxon>
        <taxon>Anomopoda</taxon>
        <taxon>Daphniidae</taxon>
        <taxon>Daphnia</taxon>
    </lineage>
</organism>
<dbReference type="OrthoDB" id="6381216at2759"/>
<dbReference type="GO" id="GO:0006310">
    <property type="term" value="P:DNA recombination"/>
    <property type="evidence" value="ECO:0007669"/>
    <property type="project" value="UniProtKB-KW"/>
</dbReference>
<dbReference type="InterPro" id="IPR043502">
    <property type="entry name" value="DNA/RNA_pol_sf"/>
</dbReference>
<dbReference type="SUPFAM" id="SSF47823">
    <property type="entry name" value="lambda integrase-like, N-terminal domain"/>
    <property type="match status" value="1"/>
</dbReference>
<dbReference type="Pfam" id="PF00078">
    <property type="entry name" value="RVT_1"/>
    <property type="match status" value="1"/>
</dbReference>
<dbReference type="InterPro" id="IPR043128">
    <property type="entry name" value="Rev_trsase/Diguanyl_cyclase"/>
</dbReference>
<name>A0A164T8K5_9CRUS</name>
<evidence type="ECO:0000256" key="1">
    <source>
        <dbReference type="ARBA" id="ARBA00023125"/>
    </source>
</evidence>
<evidence type="ECO:0000259" key="5">
    <source>
        <dbReference type="PROSITE" id="PS51898"/>
    </source>
</evidence>
<dbReference type="InterPro" id="IPR052055">
    <property type="entry name" value="Hepadnavirus_pol/RT"/>
</dbReference>
<dbReference type="GO" id="GO:0003677">
    <property type="term" value="F:DNA binding"/>
    <property type="evidence" value="ECO:0007669"/>
    <property type="project" value="UniProtKB-KW"/>
</dbReference>
<keyword evidence="7" id="KW-1185">Reference proteome</keyword>
<dbReference type="GO" id="GO:0015074">
    <property type="term" value="P:DNA integration"/>
    <property type="evidence" value="ECO:0007669"/>
    <property type="project" value="InterPro"/>
</dbReference>
<evidence type="ECO:0000256" key="2">
    <source>
        <dbReference type="ARBA" id="ARBA00023172"/>
    </source>
</evidence>
<evidence type="ECO:0000313" key="7">
    <source>
        <dbReference type="Proteomes" id="UP000076858"/>
    </source>
</evidence>
<feature type="region of interest" description="Disordered" evidence="3">
    <location>
        <begin position="171"/>
        <end position="217"/>
    </location>
</feature>
<dbReference type="InterPro" id="IPR002104">
    <property type="entry name" value="Integrase_catalytic"/>
</dbReference>
<dbReference type="Proteomes" id="UP000076858">
    <property type="component" value="Unassembled WGS sequence"/>
</dbReference>
<dbReference type="AlphaFoldDB" id="A0A164T8K5"/>
<accession>A0A164T8K5</accession>
<dbReference type="InterPro" id="IPR011010">
    <property type="entry name" value="DNA_brk_join_enz"/>
</dbReference>
<sequence>MISGWMTCGISTDASRAISKEFALEFADTEFSLKPPKLDGWMSRRALLKSDKNLPKSINAMEDTLTKAQLKIMDIAPPLVDLYARLLGRAYFSITEKRRDSVIALVEPESDFLLRDTNAFDVGREARTFLFTEKYLQAMLTNASQDNTLAQAARTAAAAASVGGWRNAGTRRLRFPEPSGAPAYHPPQYEANLRGRGRRGVRGRRAGRAREPRPNAWAPGSRRLKMFFPNWESITDNVWILNTVRDGLTLDFTSEPVQEFFPPEISMPDEMMSVCDREVRELLVKRAVTEVTNGSDGFVSSFFCVKKKQAGKFRPIVNLKPLNQFIRYQHFKMENLESVRYLVREGDWMVKVDLKDAYFTVAIEKTFKKFLRFRWRGRIYEFNCMAFGLAPAPRVFTKILKVVMASLRRQGIRIIIYLDDILVLNGTKEGTLADLKSVVDLIYSLGFLINWEKSLVIPSQVMEYLGLIVNSIDLSFSLPCSKAEAIFSDASLSGWGAVCNGVTTRGPWMEEHRQKHINELELLGALYAIQAFAAGKKGIAVRIFLDNTTAVSYVNKCGGTRSVALTATAKILSAWCEERFVSLEAVHFAGELNTIADRESRAQADASDWQLDSRVFAKILKLWVMDIDLFAAPWNKQLPQFISWKPQPGAAEVNAFSVSWSNVRGYAFPPFSLIFRCIEKLRREKATIVLVSPIWTGQAWFPTLLEHACDIPRLLRPSSGLLTSAEGIPHPLLQSRAICLAAWKLSGDLTECRDFSQSVISLLLDRCHVNTNAAYESAWNSWLHWCLGRNEDPMSGDLKSLTDYLSFLHASGKAYSSINIQRSMLSTTLGPIDGFPIGQHPVIIKLLKGCYNRRPPAPRYSSTWDPNDVIRFIASMDENASLTIPILVGKLVTLFALASLLRVSELASITFSSVSFVGSSVRFDLSKPRKAQRSGALQSFSLAACPDSSACPVSALRSYISRTEINRPQGQDGRLFISLISPYGAVTGNTIARWIKSFLKLAGIDTSVFSAHSTRGAASSLAIAKGLSVETVLQAGHWSSRSTFSRFYNRQTNPTFSASVLSDA</sequence>
<dbReference type="GO" id="GO:0071897">
    <property type="term" value="P:DNA biosynthetic process"/>
    <property type="evidence" value="ECO:0007669"/>
    <property type="project" value="UniProtKB-ARBA"/>
</dbReference>
<evidence type="ECO:0008006" key="8">
    <source>
        <dbReference type="Google" id="ProtNLM"/>
    </source>
</evidence>
<reference evidence="6 7" key="1">
    <citation type="submission" date="2016-03" db="EMBL/GenBank/DDBJ databases">
        <title>EvidentialGene: Evidence-directed Construction of Genes on Genomes.</title>
        <authorList>
            <person name="Gilbert D.G."/>
            <person name="Choi J.-H."/>
            <person name="Mockaitis K."/>
            <person name="Colbourne J."/>
            <person name="Pfrender M."/>
        </authorList>
    </citation>
    <scope>NUCLEOTIDE SEQUENCE [LARGE SCALE GENOMIC DNA]</scope>
    <source>
        <strain evidence="6 7">Xinb3</strain>
        <tissue evidence="6">Complete organism</tissue>
    </source>
</reference>
<dbReference type="InterPro" id="IPR010998">
    <property type="entry name" value="Integrase_recombinase_N"/>
</dbReference>
<dbReference type="Gene3D" id="1.10.443.10">
    <property type="entry name" value="Intergrase catalytic core"/>
    <property type="match status" value="1"/>
</dbReference>
<dbReference type="InterPro" id="IPR000477">
    <property type="entry name" value="RT_dom"/>
</dbReference>
<evidence type="ECO:0000313" key="6">
    <source>
        <dbReference type="EMBL" id="KZS10269.1"/>
    </source>
</evidence>
<gene>
    <name evidence="6" type="ORF">APZ42_025286</name>
</gene>
<dbReference type="PROSITE" id="PS51898">
    <property type="entry name" value="TYR_RECOMBINASE"/>
    <property type="match status" value="1"/>
</dbReference>
<comment type="caution">
    <text evidence="6">The sequence shown here is derived from an EMBL/GenBank/DDBJ whole genome shotgun (WGS) entry which is preliminary data.</text>
</comment>
<dbReference type="SUPFAM" id="SSF56349">
    <property type="entry name" value="DNA breaking-rejoining enzymes"/>
    <property type="match status" value="1"/>
</dbReference>
<keyword evidence="1" id="KW-0238">DNA-binding</keyword>
<dbReference type="Gene3D" id="3.10.10.10">
    <property type="entry name" value="HIV Type 1 Reverse Transcriptase, subunit A, domain 1"/>
    <property type="match status" value="1"/>
</dbReference>
<dbReference type="EMBL" id="LRGB01001863">
    <property type="protein sequence ID" value="KZS10269.1"/>
    <property type="molecule type" value="Genomic_DNA"/>
</dbReference>
<proteinExistence type="predicted"/>
<feature type="domain" description="Tyr recombinase" evidence="5">
    <location>
        <begin position="859"/>
        <end position="1062"/>
    </location>
</feature>
<dbReference type="Gene3D" id="3.30.70.270">
    <property type="match status" value="1"/>
</dbReference>
<dbReference type="SUPFAM" id="SSF56672">
    <property type="entry name" value="DNA/RNA polymerases"/>
    <property type="match status" value="1"/>
</dbReference>
<dbReference type="PROSITE" id="PS50878">
    <property type="entry name" value="RT_POL"/>
    <property type="match status" value="1"/>
</dbReference>
<feature type="compositionally biased region" description="Basic residues" evidence="3">
    <location>
        <begin position="195"/>
        <end position="207"/>
    </location>
</feature>
<dbReference type="InterPro" id="IPR013762">
    <property type="entry name" value="Integrase-like_cat_sf"/>
</dbReference>
<evidence type="ECO:0000256" key="3">
    <source>
        <dbReference type="SAM" id="MobiDB-lite"/>
    </source>
</evidence>
<feature type="domain" description="Reverse transcriptase" evidence="4">
    <location>
        <begin position="287"/>
        <end position="469"/>
    </location>
</feature>
<protein>
    <recommendedName>
        <fullName evidence="8">Reverse transcriptase domain-containing protein</fullName>
    </recommendedName>
</protein>
<dbReference type="Gene3D" id="1.10.150.130">
    <property type="match status" value="1"/>
</dbReference>
<dbReference type="Pfam" id="PF00589">
    <property type="entry name" value="Phage_integrase"/>
    <property type="match status" value="1"/>
</dbReference>
<dbReference type="PANTHER" id="PTHR33050">
    <property type="entry name" value="REVERSE TRANSCRIPTASE DOMAIN-CONTAINING PROTEIN"/>
    <property type="match status" value="1"/>
</dbReference>